<evidence type="ECO:0000313" key="6">
    <source>
        <dbReference type="Proteomes" id="UP001151699"/>
    </source>
</evidence>
<accession>A0A9Q0MV38</accession>
<dbReference type="PROSITE" id="PS50082">
    <property type="entry name" value="WD_REPEATS_2"/>
    <property type="match status" value="3"/>
</dbReference>
<feature type="non-terminal residue" evidence="5">
    <location>
        <position position="1"/>
    </location>
</feature>
<evidence type="ECO:0000313" key="5">
    <source>
        <dbReference type="EMBL" id="KAJ6638054.1"/>
    </source>
</evidence>
<dbReference type="OrthoDB" id="5573735at2759"/>
<comment type="caution">
    <text evidence="5">The sequence shown here is derived from an EMBL/GenBank/DDBJ whole genome shotgun (WGS) entry which is preliminary data.</text>
</comment>
<evidence type="ECO:0000256" key="1">
    <source>
        <dbReference type="ARBA" id="ARBA00022574"/>
    </source>
</evidence>
<keyword evidence="1 3" id="KW-0853">WD repeat</keyword>
<dbReference type="InterPro" id="IPR045151">
    <property type="entry name" value="DCAF8"/>
</dbReference>
<evidence type="ECO:0000256" key="3">
    <source>
        <dbReference type="PROSITE-ProRule" id="PRU00221"/>
    </source>
</evidence>
<dbReference type="Gene3D" id="2.130.10.10">
    <property type="entry name" value="YVTN repeat-like/Quinoprotein amine dehydrogenase"/>
    <property type="match status" value="2"/>
</dbReference>
<dbReference type="Gene3D" id="3.60.10.10">
    <property type="entry name" value="Endonuclease/exonuclease/phosphatase"/>
    <property type="match status" value="1"/>
</dbReference>
<dbReference type="GO" id="GO:0080008">
    <property type="term" value="C:Cul4-RING E3 ubiquitin ligase complex"/>
    <property type="evidence" value="ECO:0007669"/>
    <property type="project" value="TreeGrafter"/>
</dbReference>
<dbReference type="GO" id="GO:0005737">
    <property type="term" value="C:cytoplasm"/>
    <property type="evidence" value="ECO:0007669"/>
    <property type="project" value="TreeGrafter"/>
</dbReference>
<dbReference type="EMBL" id="WJQU01000003">
    <property type="protein sequence ID" value="KAJ6638054.1"/>
    <property type="molecule type" value="Genomic_DNA"/>
</dbReference>
<dbReference type="GO" id="GO:0045717">
    <property type="term" value="P:negative regulation of fatty acid biosynthetic process"/>
    <property type="evidence" value="ECO:0007669"/>
    <property type="project" value="TreeGrafter"/>
</dbReference>
<feature type="compositionally biased region" description="Low complexity" evidence="4">
    <location>
        <begin position="769"/>
        <end position="791"/>
    </location>
</feature>
<dbReference type="PANTHER" id="PTHR15574">
    <property type="entry name" value="WD REPEAT DOMAIN-CONTAINING FAMILY"/>
    <property type="match status" value="1"/>
</dbReference>
<feature type="compositionally biased region" description="Polar residues" evidence="4">
    <location>
        <begin position="938"/>
        <end position="963"/>
    </location>
</feature>
<dbReference type="Proteomes" id="UP001151699">
    <property type="component" value="Chromosome X"/>
</dbReference>
<dbReference type="PROSITE" id="PS50294">
    <property type="entry name" value="WD_REPEATS_REGION"/>
    <property type="match status" value="1"/>
</dbReference>
<feature type="non-terminal residue" evidence="5">
    <location>
        <position position="1038"/>
    </location>
</feature>
<sequence length="1038" mass="115816">SFKVYAPTEQAPDDVKDAFYEQLAQTLNNVKKSDMLVLLGDLNAQVGSLNVNWENVMGTHGLGTMNDNARESFYFCPDVIKSLLEVGNPTGEEIALKGNFCEKATLFRFKISSDTDQARCEADLTSGVLKLAIRPKKPMITTASTFHINRQDTVNAALVKEDQNKKNYMKFINLPTSTHTTKTNPSLEDRHFPGSNFNEWIDMEVLVPLDSETTIFKLRIPAISEEAQGKSVVIFSGSSHREIHNRYLQDSMSQLFCVINMTTNQTKGTAPTLYAPTEQAPDDVKDAFYEQLAQTLNNVKKSDMLVLLGDLNAQVGSLNVNWENVMGTHGLGTMNDNGPNSVGHVINRQMGQNIHSFRKTIFKERLNIAKTLCKKDLISHFGCVNAIEFSEEGEWLISGGDDRRVLLWHLEEAIAGKSEPRAMDKQHESNIFCLGFNSNNTKIFSGGNDDMVIVHDVKTGAAVDVFLHSKPVYGLSIDRTNNQIFASAGEDGRVLIFDMRQGAEAMSLAKYRAPSHAVQFHPMDGNFVITANGKEGAAFWDIRQPKIPVFRYGADDATENCMSVRFNTLGTQVLALRRRLPPILYNSCSPIPVCQFYHSDYYNSCTMKSCSFAGENDDYVLSGSDDFNLYVWKVSLSDSKKSNQWIDTHHMVLHGHRSIVNQVRYNSQKCIIASSGVEKLVKLWRPFETKDWNGSLVEDANSCDNPRDVFSHDEYASLLYGSDHNMAHDYTHQNTTEDPRMMAFFDSLVQREIEGWNSSEETGSDKSSQHSSDGSSRPTSPETSDSDTPSSFLTNGNGEPCRRPRLTMKPQTKYANRIAYLIATKRNTLKRLALRGAAQTERRVKSNKFGSRKLSARITRKGNGKRPGRLGINYRKRSHENQSDNDVTHKKVPSRRILQHINTSNFRLLRRKSKAPRVESPCSSDDVLSSSTDHLRNLPSTSNSIPKTTNSSTSVQTMKSKMTSNDLYSNSSSDDGEVNYDVNNSAAPVASTSTGITSNGQLFRRAQSPADSDDDPSPPENSPRAIPIPINVYVNCFA</sequence>
<name>A0A9Q0MV38_9DIPT</name>
<dbReference type="SMART" id="SM00320">
    <property type="entry name" value="WD40"/>
    <property type="match status" value="6"/>
</dbReference>
<organism evidence="5 6">
    <name type="scientific">Pseudolycoriella hygida</name>
    <dbReference type="NCBI Taxonomy" id="35572"/>
    <lineage>
        <taxon>Eukaryota</taxon>
        <taxon>Metazoa</taxon>
        <taxon>Ecdysozoa</taxon>
        <taxon>Arthropoda</taxon>
        <taxon>Hexapoda</taxon>
        <taxon>Insecta</taxon>
        <taxon>Pterygota</taxon>
        <taxon>Neoptera</taxon>
        <taxon>Endopterygota</taxon>
        <taxon>Diptera</taxon>
        <taxon>Nematocera</taxon>
        <taxon>Sciaroidea</taxon>
        <taxon>Sciaridae</taxon>
        <taxon>Pseudolycoriella</taxon>
    </lineage>
</organism>
<reference evidence="5" key="1">
    <citation type="submission" date="2022-07" db="EMBL/GenBank/DDBJ databases">
        <authorList>
            <person name="Trinca V."/>
            <person name="Uliana J.V.C."/>
            <person name="Torres T.T."/>
            <person name="Ward R.J."/>
            <person name="Monesi N."/>
        </authorList>
    </citation>
    <scope>NUCLEOTIDE SEQUENCE</scope>
    <source>
        <strain evidence="5">HSMRA1968</strain>
        <tissue evidence="5">Whole embryos</tissue>
    </source>
</reference>
<feature type="repeat" description="WD" evidence="3">
    <location>
        <begin position="653"/>
        <end position="684"/>
    </location>
</feature>
<feature type="compositionally biased region" description="Polar residues" evidence="4">
    <location>
        <begin position="981"/>
        <end position="1001"/>
    </location>
</feature>
<feature type="compositionally biased region" description="Low complexity" evidence="4">
    <location>
        <begin position="920"/>
        <end position="932"/>
    </location>
</feature>
<proteinExistence type="predicted"/>
<dbReference type="SUPFAM" id="SSF50978">
    <property type="entry name" value="WD40 repeat-like"/>
    <property type="match status" value="1"/>
</dbReference>
<feature type="region of interest" description="Disordered" evidence="4">
    <location>
        <begin position="911"/>
        <end position="1026"/>
    </location>
</feature>
<keyword evidence="2" id="KW-0677">Repeat</keyword>
<keyword evidence="6" id="KW-1185">Reference proteome</keyword>
<feature type="region of interest" description="Disordered" evidence="4">
    <location>
        <begin position="757"/>
        <end position="810"/>
    </location>
</feature>
<dbReference type="InterPro" id="IPR036322">
    <property type="entry name" value="WD40_repeat_dom_sf"/>
</dbReference>
<gene>
    <name evidence="5" type="primary">Dcaf5</name>
    <name evidence="5" type="ORF">Bhyg_10787</name>
</gene>
<dbReference type="InterPro" id="IPR036691">
    <property type="entry name" value="Endo/exonu/phosph_ase_sf"/>
</dbReference>
<dbReference type="Pfam" id="PF00400">
    <property type="entry name" value="WD40"/>
    <property type="match status" value="3"/>
</dbReference>
<dbReference type="InterPro" id="IPR015943">
    <property type="entry name" value="WD40/YVTN_repeat-like_dom_sf"/>
</dbReference>
<feature type="repeat" description="WD" evidence="3">
    <location>
        <begin position="424"/>
        <end position="465"/>
    </location>
</feature>
<dbReference type="PANTHER" id="PTHR15574:SF43">
    <property type="entry name" value="DDB1- AND CUL4-ASSOCIATED FACTOR 5"/>
    <property type="match status" value="1"/>
</dbReference>
<evidence type="ECO:0000256" key="2">
    <source>
        <dbReference type="ARBA" id="ARBA00022737"/>
    </source>
</evidence>
<feature type="compositionally biased region" description="Low complexity" evidence="4">
    <location>
        <begin position="964"/>
        <end position="973"/>
    </location>
</feature>
<dbReference type="InterPro" id="IPR001680">
    <property type="entry name" value="WD40_rpt"/>
</dbReference>
<dbReference type="AlphaFoldDB" id="A0A9Q0MV38"/>
<evidence type="ECO:0000256" key="4">
    <source>
        <dbReference type="SAM" id="MobiDB-lite"/>
    </source>
</evidence>
<protein>
    <submittedName>
        <fullName evidence="5">DDB1- and CUL4-associated factor 5</fullName>
    </submittedName>
</protein>
<feature type="repeat" description="WD" evidence="3">
    <location>
        <begin position="377"/>
        <end position="411"/>
    </location>
</feature>
<dbReference type="SUPFAM" id="SSF56219">
    <property type="entry name" value="DNase I-like"/>
    <property type="match status" value="1"/>
</dbReference>